<reference evidence="2" key="1">
    <citation type="submission" date="2017-09" db="EMBL/GenBank/DDBJ databases">
        <title>Depth-based differentiation of microbial function through sediment-hosted aquifers and enrichment of novel symbionts in the deep terrestrial subsurface.</title>
        <authorList>
            <person name="Probst A.J."/>
            <person name="Ladd B."/>
            <person name="Jarett J.K."/>
            <person name="Geller-Mcgrath D.E."/>
            <person name="Sieber C.M.K."/>
            <person name="Emerson J.B."/>
            <person name="Anantharaman K."/>
            <person name="Thomas B.C."/>
            <person name="Malmstrom R."/>
            <person name="Stieglmeier M."/>
            <person name="Klingl A."/>
            <person name="Woyke T."/>
            <person name="Ryan C.M."/>
            <person name="Banfield J.F."/>
        </authorList>
    </citation>
    <scope>NUCLEOTIDE SEQUENCE [LARGE SCALE GENOMIC DNA]</scope>
</reference>
<gene>
    <name evidence="1" type="ORF">COU46_01390</name>
</gene>
<sequence length="97" mass="11699">MNDKFQRSYRYELTKPVGKNFYSDFNPELTLKEVLALGVFGGKHMTDRKKEFPESWFMRAKFLPEHHDDTLNFFHKHASQPLKVWKENGWSKRMIPH</sequence>
<accession>A0A2H0TFW5</accession>
<comment type="caution">
    <text evidence="1">The sequence shown here is derived from an EMBL/GenBank/DDBJ whole genome shotgun (WGS) entry which is preliminary data.</text>
</comment>
<dbReference type="EMBL" id="PFCN01000017">
    <property type="protein sequence ID" value="PIR70447.1"/>
    <property type="molecule type" value="Genomic_DNA"/>
</dbReference>
<protein>
    <submittedName>
        <fullName evidence="1">Uncharacterized protein</fullName>
    </submittedName>
</protein>
<dbReference type="AlphaFoldDB" id="A0A2H0TFW5"/>
<dbReference type="Proteomes" id="UP000229383">
    <property type="component" value="Unassembled WGS sequence"/>
</dbReference>
<name>A0A2H0TFW5_9BACT</name>
<evidence type="ECO:0000313" key="1">
    <source>
        <dbReference type="EMBL" id="PIR70447.1"/>
    </source>
</evidence>
<proteinExistence type="predicted"/>
<organism evidence="1 2">
    <name type="scientific">Candidatus Niyogibacteria bacterium CG10_big_fil_rev_8_21_14_0_10_42_19</name>
    <dbReference type="NCBI Taxonomy" id="1974725"/>
    <lineage>
        <taxon>Bacteria</taxon>
        <taxon>Candidatus Niyogiibacteriota</taxon>
    </lineage>
</organism>
<evidence type="ECO:0000313" key="2">
    <source>
        <dbReference type="Proteomes" id="UP000229383"/>
    </source>
</evidence>